<sequence>EPFGFPFRRRRHHDGARARPPHPRRPGPARLRRRPRRGAAARLPRRARLRRRRGGRGRYPRAPRLGADDAGDRR</sequence>
<gene>
    <name evidence="2" type="ORF">AVDCRST_MAG27-443</name>
</gene>
<dbReference type="AlphaFoldDB" id="A0A6J4HIE5"/>
<feature type="non-terminal residue" evidence="2">
    <location>
        <position position="74"/>
    </location>
</feature>
<evidence type="ECO:0000256" key="1">
    <source>
        <dbReference type="SAM" id="MobiDB-lite"/>
    </source>
</evidence>
<dbReference type="EMBL" id="CADCTD010000016">
    <property type="protein sequence ID" value="CAA9222973.1"/>
    <property type="molecule type" value="Genomic_DNA"/>
</dbReference>
<proteinExistence type="predicted"/>
<feature type="compositionally biased region" description="Basic residues" evidence="1">
    <location>
        <begin position="7"/>
        <end position="61"/>
    </location>
</feature>
<feature type="region of interest" description="Disordered" evidence="1">
    <location>
        <begin position="1"/>
        <end position="74"/>
    </location>
</feature>
<protein>
    <submittedName>
        <fullName evidence="2">Uncharacterized protein</fullName>
    </submittedName>
</protein>
<accession>A0A6J4HIE5</accession>
<name>A0A6J4HIE5_9PROT</name>
<evidence type="ECO:0000313" key="2">
    <source>
        <dbReference type="EMBL" id="CAA9222973.1"/>
    </source>
</evidence>
<organism evidence="2">
    <name type="scientific">uncultured Craurococcus sp</name>
    <dbReference type="NCBI Taxonomy" id="1135998"/>
    <lineage>
        <taxon>Bacteria</taxon>
        <taxon>Pseudomonadati</taxon>
        <taxon>Pseudomonadota</taxon>
        <taxon>Alphaproteobacteria</taxon>
        <taxon>Acetobacterales</taxon>
        <taxon>Acetobacteraceae</taxon>
        <taxon>Craurococcus</taxon>
        <taxon>environmental samples</taxon>
    </lineage>
</organism>
<feature type="non-terminal residue" evidence="2">
    <location>
        <position position="1"/>
    </location>
</feature>
<reference evidence="2" key="1">
    <citation type="submission" date="2020-02" db="EMBL/GenBank/DDBJ databases">
        <authorList>
            <person name="Meier V. D."/>
        </authorList>
    </citation>
    <scope>NUCLEOTIDE SEQUENCE</scope>
    <source>
        <strain evidence="2">AVDCRST_MAG27</strain>
    </source>
</reference>